<dbReference type="InterPro" id="IPR044662">
    <property type="entry name" value="HS1/DABB1-like"/>
</dbReference>
<evidence type="ECO:0000256" key="1">
    <source>
        <dbReference type="ARBA" id="ARBA00011738"/>
    </source>
</evidence>
<dbReference type="InterPro" id="IPR013097">
    <property type="entry name" value="Dabb"/>
</dbReference>
<dbReference type="OrthoDB" id="9808130at2"/>
<evidence type="ECO:0000313" key="4">
    <source>
        <dbReference type="Proteomes" id="UP000018895"/>
    </source>
</evidence>
<reference evidence="3" key="1">
    <citation type="journal article" date="2014" name="Genome Announc.">
        <title>Draft Genome Sequences of Three Alkaliphilic Bacillus Strains, Bacillus wakoensis JCM 9140T, Bacillus akibai JCM 9157T, and Bacillus hemicellulosilyticus JCM 9152T.</title>
        <authorList>
            <person name="Yuki M."/>
            <person name="Oshima K."/>
            <person name="Suda W."/>
            <person name="Oshida Y."/>
            <person name="Kitamura K."/>
            <person name="Iida T."/>
            <person name="Hattori M."/>
            <person name="Ohkuma M."/>
        </authorList>
    </citation>
    <scope>NUCLEOTIDE SEQUENCE [LARGE SCALE GENOMIC DNA]</scope>
    <source>
        <strain evidence="3">JCM 9152</strain>
    </source>
</reference>
<dbReference type="Gene3D" id="3.30.70.100">
    <property type="match status" value="1"/>
</dbReference>
<accession>W4QC47</accession>
<dbReference type="SUPFAM" id="SSF54909">
    <property type="entry name" value="Dimeric alpha+beta barrel"/>
    <property type="match status" value="1"/>
</dbReference>
<comment type="caution">
    <text evidence="3">The sequence shown here is derived from an EMBL/GenBank/DDBJ whole genome shotgun (WGS) entry which is preliminary data.</text>
</comment>
<feature type="domain" description="Stress-response A/B barrel" evidence="2">
    <location>
        <begin position="2"/>
        <end position="95"/>
    </location>
</feature>
<gene>
    <name evidence="3" type="ORF">JCM9152_267</name>
</gene>
<evidence type="ECO:0000313" key="3">
    <source>
        <dbReference type="EMBL" id="GAE28929.1"/>
    </source>
</evidence>
<keyword evidence="4" id="KW-1185">Reference proteome</keyword>
<name>W4QC47_9BACI</name>
<dbReference type="RefSeq" id="WP_035340018.1">
    <property type="nucleotide sequence ID" value="NZ_BAUU01000002.1"/>
</dbReference>
<dbReference type="SMART" id="SM00886">
    <property type="entry name" value="Dabb"/>
    <property type="match status" value="1"/>
</dbReference>
<dbReference type="Pfam" id="PF07876">
    <property type="entry name" value="Dabb"/>
    <property type="match status" value="1"/>
</dbReference>
<dbReference type="Proteomes" id="UP000018895">
    <property type="component" value="Unassembled WGS sequence"/>
</dbReference>
<dbReference type="EMBL" id="BAUU01000002">
    <property type="protein sequence ID" value="GAE28929.1"/>
    <property type="molecule type" value="Genomic_DNA"/>
</dbReference>
<comment type="subunit">
    <text evidence="1">Homodimer.</text>
</comment>
<sequence length="98" mass="11113">MINRTVLLKFSDKTTEEQLNEVIKRFKALKGYLDGIVDLQAGRNISPRNQEYQVILNVRFQNQTALEAYSINAEHKAVASYINEIGKVDSIGVDIEVD</sequence>
<dbReference type="AlphaFoldDB" id="W4QC47"/>
<dbReference type="PROSITE" id="PS51502">
    <property type="entry name" value="S_R_A_B_BARREL"/>
    <property type="match status" value="1"/>
</dbReference>
<dbReference type="STRING" id="1236971.JCM9152_267"/>
<organism evidence="3 4">
    <name type="scientific">Halalkalibacter hemicellulosilyticusJCM 9152</name>
    <dbReference type="NCBI Taxonomy" id="1236971"/>
    <lineage>
        <taxon>Bacteria</taxon>
        <taxon>Bacillati</taxon>
        <taxon>Bacillota</taxon>
        <taxon>Bacilli</taxon>
        <taxon>Bacillales</taxon>
        <taxon>Bacillaceae</taxon>
        <taxon>Halalkalibacter</taxon>
    </lineage>
</organism>
<protein>
    <recommendedName>
        <fullName evidence="2">Stress-response A/B barrel domain-containing protein</fullName>
    </recommendedName>
</protein>
<dbReference type="InterPro" id="IPR011008">
    <property type="entry name" value="Dimeric_a/b-barrel"/>
</dbReference>
<dbReference type="PANTHER" id="PTHR33178">
    <property type="match status" value="1"/>
</dbReference>
<dbReference type="PANTHER" id="PTHR33178:SF10">
    <property type="entry name" value="STRESS-RESPONSE A_B BARREL DOMAIN-CONTAINING PROTEIN"/>
    <property type="match status" value="1"/>
</dbReference>
<evidence type="ECO:0000259" key="2">
    <source>
        <dbReference type="PROSITE" id="PS51502"/>
    </source>
</evidence>
<proteinExistence type="predicted"/>